<dbReference type="InterPro" id="IPR016181">
    <property type="entry name" value="Acyl_CoA_acyltransferase"/>
</dbReference>
<dbReference type="Gene3D" id="3.40.630.30">
    <property type="match status" value="1"/>
</dbReference>
<protein>
    <submittedName>
        <fullName evidence="1">Uncharacterized protein</fullName>
    </submittedName>
</protein>
<keyword evidence="2" id="KW-1185">Reference proteome</keyword>
<gene>
    <name evidence="1" type="ORF">EAI_17575</name>
</gene>
<reference evidence="1 2" key="1">
    <citation type="journal article" date="2010" name="Science">
        <title>Genomic comparison of the ants Camponotus floridanus and Harpegnathos saltator.</title>
        <authorList>
            <person name="Bonasio R."/>
            <person name="Zhang G."/>
            <person name="Ye C."/>
            <person name="Mutti N.S."/>
            <person name="Fang X."/>
            <person name="Qin N."/>
            <person name="Donahue G."/>
            <person name="Yang P."/>
            <person name="Li Q."/>
            <person name="Li C."/>
            <person name="Zhang P."/>
            <person name="Huang Z."/>
            <person name="Berger S.L."/>
            <person name="Reinberg D."/>
            <person name="Wang J."/>
            <person name="Liebig J."/>
        </authorList>
    </citation>
    <scope>NUCLEOTIDE SEQUENCE [LARGE SCALE GENOMIC DNA]</scope>
    <source>
        <strain evidence="1 2">R22 G/1</strain>
    </source>
</reference>
<accession>E2BA84</accession>
<dbReference type="Proteomes" id="UP000008237">
    <property type="component" value="Unassembled WGS sequence"/>
</dbReference>
<proteinExistence type="predicted"/>
<evidence type="ECO:0000313" key="1">
    <source>
        <dbReference type="EMBL" id="EFN87382.1"/>
    </source>
</evidence>
<dbReference type="AlphaFoldDB" id="E2BA84"/>
<organism evidence="2">
    <name type="scientific">Harpegnathos saltator</name>
    <name type="common">Jerdon's jumping ant</name>
    <dbReference type="NCBI Taxonomy" id="610380"/>
    <lineage>
        <taxon>Eukaryota</taxon>
        <taxon>Metazoa</taxon>
        <taxon>Ecdysozoa</taxon>
        <taxon>Arthropoda</taxon>
        <taxon>Hexapoda</taxon>
        <taxon>Insecta</taxon>
        <taxon>Pterygota</taxon>
        <taxon>Neoptera</taxon>
        <taxon>Endopterygota</taxon>
        <taxon>Hymenoptera</taxon>
        <taxon>Apocrita</taxon>
        <taxon>Aculeata</taxon>
        <taxon>Formicoidea</taxon>
        <taxon>Formicidae</taxon>
        <taxon>Ponerinae</taxon>
        <taxon>Ponerini</taxon>
        <taxon>Harpegnathos</taxon>
    </lineage>
</organism>
<dbReference type="EMBL" id="GL446691">
    <property type="protein sequence ID" value="EFN87382.1"/>
    <property type="molecule type" value="Genomic_DNA"/>
</dbReference>
<evidence type="ECO:0000313" key="2">
    <source>
        <dbReference type="Proteomes" id="UP000008237"/>
    </source>
</evidence>
<name>E2BA84_HARSA</name>
<dbReference type="SUPFAM" id="SSF55729">
    <property type="entry name" value="Acyl-CoA N-acyltransferases (Nat)"/>
    <property type="match status" value="1"/>
</dbReference>
<dbReference type="InParanoid" id="E2BA84"/>
<sequence>MALISDAYFKHDLVMLSMDLSEREPAAEARARAGEREYDADRRGRGQSYRRYRSCPWASNKSAELVRRYGCGPTCDVIEFRAYVSRKPNLWLRYRVLNIFECSWLATETSHCGQGIGRKLVSESWYLARDCGYRLFRTDCASSFWYIINMKNRKINLITT</sequence>